<feature type="binding site" description="in other chain" evidence="10">
    <location>
        <begin position="164"/>
        <end position="166"/>
    </location>
    <ligand>
        <name>ATP</name>
        <dbReference type="ChEBI" id="CHEBI:30616"/>
        <note>ligand shared between two neighboring subunits</note>
    </ligand>
</feature>
<comment type="function">
    <text evidence="10">Catalyzes the formation of S-adenosylmethionine (AdoMet) from methionine and ATP. The overall synthetic reaction is composed of two sequential steps, AdoMet formation and the subsequent tripolyphosphate hydrolysis which occurs prior to release of AdoMet from the enzyme.</text>
</comment>
<dbReference type="InterPro" id="IPR022631">
    <property type="entry name" value="ADOMET_SYNTHASE_CS"/>
</dbReference>
<feature type="domain" description="S-adenosylmethionine synthetase C-terminal" evidence="15">
    <location>
        <begin position="245"/>
        <end position="385"/>
    </location>
</feature>
<dbReference type="PANTHER" id="PTHR11964">
    <property type="entry name" value="S-ADENOSYLMETHIONINE SYNTHETASE"/>
    <property type="match status" value="1"/>
</dbReference>
<feature type="binding site" description="in other chain" evidence="10">
    <location>
        <position position="281"/>
    </location>
    <ligand>
        <name>L-methionine</name>
        <dbReference type="ChEBI" id="CHEBI:57844"/>
        <note>ligand shared between two neighboring subunits</note>
    </ligand>
</feature>
<dbReference type="Proteomes" id="UP000214646">
    <property type="component" value="Unassembled WGS sequence"/>
</dbReference>
<feature type="binding site" evidence="10">
    <location>
        <position position="45"/>
    </location>
    <ligand>
        <name>K(+)</name>
        <dbReference type="ChEBI" id="CHEBI:29103"/>
    </ligand>
</feature>
<comment type="caution">
    <text evidence="16">The sequence shown here is derived from an EMBL/GenBank/DDBJ whole genome shotgun (WGS) entry which is preliminary data.</text>
</comment>
<dbReference type="NCBIfam" id="TIGR01034">
    <property type="entry name" value="metK"/>
    <property type="match status" value="1"/>
</dbReference>
<feature type="binding site" description="in other chain" evidence="10">
    <location>
        <position position="58"/>
    </location>
    <ligand>
        <name>L-methionine</name>
        <dbReference type="ChEBI" id="CHEBI:57844"/>
        <note>ligand shared between two neighboring subunits</note>
    </ligand>
</feature>
<dbReference type="PIRSF" id="PIRSF000497">
    <property type="entry name" value="MAT"/>
    <property type="match status" value="1"/>
</dbReference>
<feature type="binding site" evidence="10">
    <location>
        <position position="273"/>
    </location>
    <ligand>
        <name>ATP</name>
        <dbReference type="ChEBI" id="CHEBI:30616"/>
        <note>ligand shared between two neighboring subunits</note>
    </ligand>
</feature>
<comment type="subunit">
    <text evidence="10">Homotetramer; dimer of dimers.</text>
</comment>
<dbReference type="GO" id="GO:0000287">
    <property type="term" value="F:magnesium ion binding"/>
    <property type="evidence" value="ECO:0007669"/>
    <property type="project" value="UniProtKB-UniRule"/>
</dbReference>
<evidence type="ECO:0000259" key="13">
    <source>
        <dbReference type="Pfam" id="PF00438"/>
    </source>
</evidence>
<dbReference type="AlphaFoldDB" id="A0A225DIA7"/>
<comment type="pathway">
    <text evidence="1 10">Amino-acid biosynthesis; S-adenosyl-L-methionine biosynthesis; S-adenosyl-L-methionine from L-methionine: step 1/1.</text>
</comment>
<evidence type="ECO:0000256" key="12">
    <source>
        <dbReference type="RuleBase" id="RU004462"/>
    </source>
</evidence>
<evidence type="ECO:0000259" key="14">
    <source>
        <dbReference type="Pfam" id="PF02772"/>
    </source>
</evidence>
<dbReference type="OrthoDB" id="9801686at2"/>
<keyword evidence="4 10" id="KW-0808">Transferase</keyword>
<organism evidence="16 17">
    <name type="scientific">Fimbriiglobus ruber</name>
    <dbReference type="NCBI Taxonomy" id="1908690"/>
    <lineage>
        <taxon>Bacteria</taxon>
        <taxon>Pseudomonadati</taxon>
        <taxon>Planctomycetota</taxon>
        <taxon>Planctomycetia</taxon>
        <taxon>Gemmatales</taxon>
        <taxon>Gemmataceae</taxon>
        <taxon>Fimbriiglobus</taxon>
    </lineage>
</organism>
<dbReference type="RefSeq" id="WP_088259169.1">
    <property type="nucleotide sequence ID" value="NZ_NIDE01000017.1"/>
</dbReference>
<dbReference type="InterPro" id="IPR022630">
    <property type="entry name" value="S-AdoMet_synt_C"/>
</dbReference>
<feature type="binding site" description="in other chain" evidence="10">
    <location>
        <begin position="256"/>
        <end position="257"/>
    </location>
    <ligand>
        <name>ATP</name>
        <dbReference type="ChEBI" id="CHEBI:30616"/>
        <note>ligand shared between two neighboring subunits</note>
    </ligand>
</feature>
<dbReference type="HAMAP" id="MF_00086">
    <property type="entry name" value="S_AdoMet_synth1"/>
    <property type="match status" value="1"/>
</dbReference>
<feature type="binding site" evidence="10">
    <location>
        <position position="19"/>
    </location>
    <ligand>
        <name>Mg(2+)</name>
        <dbReference type="ChEBI" id="CHEBI:18420"/>
    </ligand>
</feature>
<evidence type="ECO:0000256" key="4">
    <source>
        <dbReference type="ARBA" id="ARBA00022679"/>
    </source>
</evidence>
<dbReference type="UniPathway" id="UPA00315">
    <property type="reaction ID" value="UER00080"/>
</dbReference>
<name>A0A225DIA7_9BACT</name>
<keyword evidence="9 10" id="KW-0630">Potassium</keyword>
<comment type="subcellular location">
    <subcellularLocation>
        <location evidence="10 11">Cytoplasm</location>
    </subcellularLocation>
</comment>
<evidence type="ECO:0000313" key="17">
    <source>
        <dbReference type="Proteomes" id="UP000214646"/>
    </source>
</evidence>
<keyword evidence="5 10" id="KW-0479">Metal-binding</keyword>
<comment type="similarity">
    <text evidence="2 10 12">Belongs to the AdoMet synthase family.</text>
</comment>
<dbReference type="InterPro" id="IPR022628">
    <property type="entry name" value="S-AdoMet_synt_N"/>
</dbReference>
<sequence>MSADRYLFTSESVSMGHPDKVADQISDAILDFCLSHDRMSRVACETLVTTDHCTVAGEITTKAPLTRVNVDKLVRDAITEIGYTDPRIGFAAETCQVNCLIHAQSPDISVGVDTGGAGDQGMMFGFACDETRTLMPLPIYLSHRLVENHAAMRRDGRLKWLRPDAKSQVTVEYNADGSPHRITTVVLSTQHDETVLEADKKRMTDAARKEIVEKLVLPTLQAERADLLKGDITYHINPTGIFLEGGPHGDCGLTGRKIIVDTYGGRGRHGGGAFSGKDPTKVDRSAAYMARYIAKNIVAARLAKQCEVQLSYAIGYPDPLSVWVSTFGTVAPGVTEHKLIGLIRDHFKLTPKGIIETLDLRRPIYRETARHGHFGRERPEFTWEKTDKAEALRKAAGV</sequence>
<feature type="binding site" evidence="10">
    <location>
        <position position="277"/>
    </location>
    <ligand>
        <name>ATP</name>
        <dbReference type="ChEBI" id="CHEBI:30616"/>
        <note>ligand shared between two neighboring subunits</note>
    </ligand>
</feature>
<keyword evidence="10" id="KW-0963">Cytoplasm</keyword>
<evidence type="ECO:0000256" key="10">
    <source>
        <dbReference type="HAMAP-Rule" id="MF_00086"/>
    </source>
</evidence>
<dbReference type="GO" id="GO:0005737">
    <property type="term" value="C:cytoplasm"/>
    <property type="evidence" value="ECO:0007669"/>
    <property type="project" value="UniProtKB-SubCell"/>
</dbReference>
<protein>
    <recommendedName>
        <fullName evidence="10">S-adenosylmethionine synthase</fullName>
        <shortName evidence="10">AdoMet synthase</shortName>
        <ecNumber evidence="10">2.5.1.6</ecNumber>
    </recommendedName>
    <alternativeName>
        <fullName evidence="10">MAT</fullName>
    </alternativeName>
    <alternativeName>
        <fullName evidence="10">Methionine adenosyltransferase</fullName>
    </alternativeName>
</protein>
<gene>
    <name evidence="10" type="primary">metK</name>
    <name evidence="16" type="ORF">FRUB_08668</name>
</gene>
<keyword evidence="17" id="KW-1185">Reference proteome</keyword>
<feature type="domain" description="S-adenosylmethionine synthetase central" evidence="14">
    <location>
        <begin position="116"/>
        <end position="242"/>
    </location>
</feature>
<feature type="binding site" description="in other chain" evidence="10">
    <location>
        <position position="104"/>
    </location>
    <ligand>
        <name>L-methionine</name>
        <dbReference type="ChEBI" id="CHEBI:57844"/>
        <note>ligand shared between two neighboring subunits</note>
    </ligand>
</feature>
<evidence type="ECO:0000256" key="5">
    <source>
        <dbReference type="ARBA" id="ARBA00022723"/>
    </source>
</evidence>
<dbReference type="Gene3D" id="3.30.300.10">
    <property type="match status" value="3"/>
</dbReference>
<accession>A0A225DIA7</accession>
<dbReference type="PROSITE" id="PS00377">
    <property type="entry name" value="ADOMET_SYNTHASE_2"/>
    <property type="match status" value="1"/>
</dbReference>
<keyword evidence="6 10" id="KW-0547">Nucleotide-binding</keyword>
<feature type="binding site" evidence="10">
    <location>
        <position position="250"/>
    </location>
    <ligand>
        <name>L-methionine</name>
        <dbReference type="ChEBI" id="CHEBI:57844"/>
        <note>ligand shared between two neighboring subunits</note>
    </ligand>
</feature>
<dbReference type="InterPro" id="IPR022636">
    <property type="entry name" value="S-AdoMet_synthetase_sfam"/>
</dbReference>
<proteinExistence type="inferred from homology"/>
<comment type="cofactor">
    <cofactor evidence="10">
        <name>Mg(2+)</name>
        <dbReference type="ChEBI" id="CHEBI:18420"/>
    </cofactor>
    <text evidence="10">Binds 2 divalent ions per subunit.</text>
</comment>
<feature type="binding site" description="in other chain" evidence="10">
    <location>
        <position position="17"/>
    </location>
    <ligand>
        <name>ATP</name>
        <dbReference type="ChEBI" id="CHEBI:30616"/>
        <note>ligand shared between two neighboring subunits</note>
    </ligand>
</feature>
<evidence type="ECO:0000259" key="15">
    <source>
        <dbReference type="Pfam" id="PF02773"/>
    </source>
</evidence>
<feature type="binding site" evidence="10">
    <location>
        <position position="250"/>
    </location>
    <ligand>
        <name>ATP</name>
        <dbReference type="ChEBI" id="CHEBI:30616"/>
        <note>ligand shared between two neighboring subunits</note>
    </ligand>
</feature>
<dbReference type="Pfam" id="PF02773">
    <property type="entry name" value="S-AdoMet_synt_C"/>
    <property type="match status" value="1"/>
</dbReference>
<evidence type="ECO:0000256" key="11">
    <source>
        <dbReference type="RuleBase" id="RU000542"/>
    </source>
</evidence>
<evidence type="ECO:0000256" key="1">
    <source>
        <dbReference type="ARBA" id="ARBA00005224"/>
    </source>
</evidence>
<dbReference type="PROSITE" id="PS00376">
    <property type="entry name" value="ADOMET_SYNTHASE_1"/>
    <property type="match status" value="1"/>
</dbReference>
<dbReference type="SUPFAM" id="SSF55973">
    <property type="entry name" value="S-adenosylmethionine synthetase"/>
    <property type="match status" value="3"/>
</dbReference>
<evidence type="ECO:0000256" key="9">
    <source>
        <dbReference type="ARBA" id="ARBA00022958"/>
    </source>
</evidence>
<feature type="domain" description="S-adenosylmethionine synthetase N-terminal" evidence="13">
    <location>
        <begin position="6"/>
        <end position="106"/>
    </location>
</feature>
<dbReference type="InterPro" id="IPR002133">
    <property type="entry name" value="S-AdoMet_synthetase"/>
</dbReference>
<comment type="catalytic activity">
    <reaction evidence="10">
        <text>L-methionine + ATP + H2O = S-adenosyl-L-methionine + phosphate + diphosphate</text>
        <dbReference type="Rhea" id="RHEA:21080"/>
        <dbReference type="ChEBI" id="CHEBI:15377"/>
        <dbReference type="ChEBI" id="CHEBI:30616"/>
        <dbReference type="ChEBI" id="CHEBI:33019"/>
        <dbReference type="ChEBI" id="CHEBI:43474"/>
        <dbReference type="ChEBI" id="CHEBI:57844"/>
        <dbReference type="ChEBI" id="CHEBI:59789"/>
        <dbReference type="EC" id="2.5.1.6"/>
    </reaction>
</comment>
<keyword evidence="8 10" id="KW-0460">Magnesium</keyword>
<dbReference type="GO" id="GO:0005524">
    <property type="term" value="F:ATP binding"/>
    <property type="evidence" value="ECO:0007669"/>
    <property type="project" value="UniProtKB-UniRule"/>
</dbReference>
<dbReference type="Pfam" id="PF02772">
    <property type="entry name" value="S-AdoMet_synt_M"/>
    <property type="match status" value="1"/>
</dbReference>
<dbReference type="EC" id="2.5.1.6" evidence="10"/>
<comment type="cofactor">
    <cofactor evidence="10">
        <name>K(+)</name>
        <dbReference type="ChEBI" id="CHEBI:29103"/>
    </cofactor>
    <text evidence="10">Binds 1 potassium ion per subunit.</text>
</comment>
<dbReference type="CDD" id="cd18079">
    <property type="entry name" value="S-AdoMet_synt"/>
    <property type="match status" value="1"/>
</dbReference>
<dbReference type="GO" id="GO:0004478">
    <property type="term" value="F:methionine adenosyltransferase activity"/>
    <property type="evidence" value="ECO:0007669"/>
    <property type="project" value="UniProtKB-UniRule"/>
</dbReference>
<feature type="region of interest" description="Flexible loop" evidence="10">
    <location>
        <begin position="104"/>
        <end position="114"/>
    </location>
</feature>
<dbReference type="InterPro" id="IPR022629">
    <property type="entry name" value="S-AdoMet_synt_central"/>
</dbReference>
<comment type="caution">
    <text evidence="10">Lacks conserved residue(s) required for the propagation of feature annotation.</text>
</comment>
<keyword evidence="3 10" id="KW-0554">One-carbon metabolism</keyword>
<dbReference type="FunFam" id="3.30.300.10:FF:000003">
    <property type="entry name" value="S-adenosylmethionine synthase"/>
    <property type="match status" value="1"/>
</dbReference>
<evidence type="ECO:0000256" key="7">
    <source>
        <dbReference type="ARBA" id="ARBA00022840"/>
    </source>
</evidence>
<evidence type="ECO:0000256" key="8">
    <source>
        <dbReference type="ARBA" id="ARBA00022842"/>
    </source>
</evidence>
<dbReference type="GO" id="GO:0006730">
    <property type="term" value="P:one-carbon metabolic process"/>
    <property type="evidence" value="ECO:0007669"/>
    <property type="project" value="UniProtKB-KW"/>
</dbReference>
<evidence type="ECO:0000313" key="16">
    <source>
        <dbReference type="EMBL" id="OWK36105.1"/>
    </source>
</evidence>
<reference evidence="17" key="1">
    <citation type="submission" date="2017-06" db="EMBL/GenBank/DDBJ databases">
        <title>Genome analysis of Fimbriiglobus ruber SP5, the first member of the order Planctomycetales with confirmed chitinolytic capability.</title>
        <authorList>
            <person name="Ravin N.V."/>
            <person name="Rakitin A.L."/>
            <person name="Ivanova A.A."/>
            <person name="Beletsky A.V."/>
            <person name="Kulichevskaya I.S."/>
            <person name="Mardanov A.V."/>
            <person name="Dedysh S.N."/>
        </authorList>
    </citation>
    <scope>NUCLEOTIDE SEQUENCE [LARGE SCALE GENOMIC DNA]</scope>
    <source>
        <strain evidence="17">SP5</strain>
    </source>
</reference>
<evidence type="ECO:0000256" key="3">
    <source>
        <dbReference type="ARBA" id="ARBA00022563"/>
    </source>
</evidence>
<keyword evidence="7 10" id="KW-0067">ATP-binding</keyword>
<evidence type="ECO:0000256" key="2">
    <source>
        <dbReference type="ARBA" id="ARBA00009685"/>
    </source>
</evidence>
<dbReference type="EMBL" id="NIDE01000017">
    <property type="protein sequence ID" value="OWK36105.1"/>
    <property type="molecule type" value="Genomic_DNA"/>
</dbReference>
<dbReference type="Pfam" id="PF00438">
    <property type="entry name" value="S-AdoMet_synt_N"/>
    <property type="match status" value="1"/>
</dbReference>
<dbReference type="GO" id="GO:0006556">
    <property type="term" value="P:S-adenosylmethionine biosynthetic process"/>
    <property type="evidence" value="ECO:0007669"/>
    <property type="project" value="UniProtKB-UniRule"/>
</dbReference>
<evidence type="ECO:0000256" key="6">
    <source>
        <dbReference type="ARBA" id="ARBA00022741"/>
    </source>
</evidence>